<evidence type="ECO:0000313" key="2">
    <source>
        <dbReference type="EMBL" id="MDQ0290280.1"/>
    </source>
</evidence>
<dbReference type="InterPro" id="IPR018657">
    <property type="entry name" value="LarA-like_N"/>
</dbReference>
<protein>
    <submittedName>
        <fullName evidence="2">Nickel-dependent lactate racemase</fullName>
    </submittedName>
</protein>
<evidence type="ECO:0000259" key="1">
    <source>
        <dbReference type="Pfam" id="PF09861"/>
    </source>
</evidence>
<dbReference type="Proteomes" id="UP001238163">
    <property type="component" value="Unassembled WGS sequence"/>
</dbReference>
<dbReference type="GO" id="GO:0050043">
    <property type="term" value="F:lactate racemase activity"/>
    <property type="evidence" value="ECO:0007669"/>
    <property type="project" value="InterPro"/>
</dbReference>
<evidence type="ECO:0000313" key="3">
    <source>
        <dbReference type="Proteomes" id="UP001238163"/>
    </source>
</evidence>
<comment type="caution">
    <text evidence="2">The sequence shown here is derived from an EMBL/GenBank/DDBJ whole genome shotgun (WGS) entry which is preliminary data.</text>
</comment>
<dbReference type="InterPro" id="IPR048068">
    <property type="entry name" value="LarA-like"/>
</dbReference>
<accession>A0AAE3VH47</accession>
<sequence length="429" mass="47770">MTTYAHKAGTTLAISDAEKLAMLRNALAQIDRPLKKVLIIPPDFTRLNSNAGPLTNMLYKLLSPTAQVDIIPALGTHFAMTEHEIKTMFGADIPLDRFIVHDWRNDVVTLGEVPGSLIKEWSEGKLDYSVQVQCNKILFQGYDLILSVGQIVPHEVVGMANYTKNIMVGVGGSDMINKSHFIGASCNMEKIMGVNDTPVRKLFNYGCKTFLGDLPILYVLTVMAKNQETKRMDMRGLFIGDDDETFAMGVKLSQQVNLDLMDEPVKKAVVYLDPEEFKSTWLGNKAIYRTRMMIADDGDLIILAPALKQFGEDPQNDRVIRKYGYHGTPATLKAVAENEDLRQNLGAAAHLIHGSSEGRFRITYCPGPNMPKEDLVAAGFDVADLDTMMQRYDPNTLKDGFNTLPNGEKIFYISNPALGLWALREKFQA</sequence>
<dbReference type="Gene3D" id="3.40.50.11440">
    <property type="match status" value="1"/>
</dbReference>
<dbReference type="PANTHER" id="PTHR33171:SF17">
    <property type="entry name" value="LARA-LIKE N-TERMINAL DOMAIN-CONTAINING PROTEIN"/>
    <property type="match status" value="1"/>
</dbReference>
<gene>
    <name evidence="2" type="ORF">J3R75_002387</name>
</gene>
<dbReference type="PANTHER" id="PTHR33171">
    <property type="entry name" value="LAR_N DOMAIN-CONTAINING PROTEIN"/>
    <property type="match status" value="1"/>
</dbReference>
<keyword evidence="3" id="KW-1185">Reference proteome</keyword>
<dbReference type="RefSeq" id="WP_307261715.1">
    <property type="nucleotide sequence ID" value="NZ_JAUSVL010000001.1"/>
</dbReference>
<dbReference type="AlphaFoldDB" id="A0AAE3VH47"/>
<organism evidence="2 3">
    <name type="scientific">Oligosphaera ethanolica</name>
    <dbReference type="NCBI Taxonomy" id="760260"/>
    <lineage>
        <taxon>Bacteria</taxon>
        <taxon>Pseudomonadati</taxon>
        <taxon>Lentisphaerota</taxon>
        <taxon>Oligosphaeria</taxon>
        <taxon>Oligosphaerales</taxon>
        <taxon>Oligosphaeraceae</taxon>
        <taxon>Oligosphaera</taxon>
    </lineage>
</organism>
<dbReference type="Pfam" id="PF09861">
    <property type="entry name" value="Lar_N"/>
    <property type="match status" value="1"/>
</dbReference>
<dbReference type="EMBL" id="JAUSVL010000001">
    <property type="protein sequence ID" value="MDQ0290280.1"/>
    <property type="molecule type" value="Genomic_DNA"/>
</dbReference>
<dbReference type="InterPro" id="IPR043166">
    <property type="entry name" value="LarA-like_C"/>
</dbReference>
<proteinExistence type="predicted"/>
<name>A0AAE3VH47_9BACT</name>
<dbReference type="Gene3D" id="3.90.226.30">
    <property type="match status" value="1"/>
</dbReference>
<reference evidence="2" key="1">
    <citation type="submission" date="2023-07" db="EMBL/GenBank/DDBJ databases">
        <title>Genomic Encyclopedia of Type Strains, Phase IV (KMG-IV): sequencing the most valuable type-strain genomes for metagenomic binning, comparative biology and taxonomic classification.</title>
        <authorList>
            <person name="Goeker M."/>
        </authorList>
    </citation>
    <scope>NUCLEOTIDE SEQUENCE</scope>
    <source>
        <strain evidence="2">DSM 24202</strain>
    </source>
</reference>
<feature type="domain" description="LarA-like N-terminal" evidence="1">
    <location>
        <begin position="22"/>
        <end position="182"/>
    </location>
</feature>